<sequence length="138" mass="14700">MAATLPATICGCNGRRGGVTLIAAMETLLILGAVAVAGLALAFASAISARSRRPPLRMQREDDLAEGGEDFLIRSLRPPPRSPIDRSQPIVDADWTEVRESDGHLIDATSVEAEMIEAKLIDGPSRTNPKASRGRLGR</sequence>
<evidence type="ECO:0000313" key="4">
    <source>
        <dbReference type="Proteomes" id="UP001156881"/>
    </source>
</evidence>
<dbReference type="Proteomes" id="UP001156881">
    <property type="component" value="Unassembled WGS sequence"/>
</dbReference>
<organism evidence="3 4">
    <name type="scientific">Methylobacterium brachythecii</name>
    <dbReference type="NCBI Taxonomy" id="1176177"/>
    <lineage>
        <taxon>Bacteria</taxon>
        <taxon>Pseudomonadati</taxon>
        <taxon>Pseudomonadota</taxon>
        <taxon>Alphaproteobacteria</taxon>
        <taxon>Hyphomicrobiales</taxon>
        <taxon>Methylobacteriaceae</taxon>
        <taxon>Methylobacterium</taxon>
    </lineage>
</organism>
<gene>
    <name evidence="3" type="ORF">GCM10007884_40180</name>
</gene>
<reference evidence="4" key="1">
    <citation type="journal article" date="2019" name="Int. J. Syst. Evol. Microbiol.">
        <title>The Global Catalogue of Microorganisms (GCM) 10K type strain sequencing project: providing services to taxonomists for standard genome sequencing and annotation.</title>
        <authorList>
            <consortium name="The Broad Institute Genomics Platform"/>
            <consortium name="The Broad Institute Genome Sequencing Center for Infectious Disease"/>
            <person name="Wu L."/>
            <person name="Ma J."/>
        </authorList>
    </citation>
    <scope>NUCLEOTIDE SEQUENCE [LARGE SCALE GENOMIC DNA]</scope>
    <source>
        <strain evidence="4">NBRC 107710</strain>
    </source>
</reference>
<protein>
    <submittedName>
        <fullName evidence="3">Uncharacterized protein</fullName>
    </submittedName>
</protein>
<accession>A0ABQ6D7C2</accession>
<evidence type="ECO:0000313" key="3">
    <source>
        <dbReference type="EMBL" id="GLS46027.1"/>
    </source>
</evidence>
<keyword evidence="2" id="KW-1133">Transmembrane helix</keyword>
<comment type="caution">
    <text evidence="3">The sequence shown here is derived from an EMBL/GenBank/DDBJ whole genome shotgun (WGS) entry which is preliminary data.</text>
</comment>
<dbReference type="EMBL" id="BSPG01000032">
    <property type="protein sequence ID" value="GLS46027.1"/>
    <property type="molecule type" value="Genomic_DNA"/>
</dbReference>
<keyword evidence="4" id="KW-1185">Reference proteome</keyword>
<keyword evidence="2" id="KW-0472">Membrane</keyword>
<evidence type="ECO:0000256" key="2">
    <source>
        <dbReference type="SAM" id="Phobius"/>
    </source>
</evidence>
<feature type="transmembrane region" description="Helical" evidence="2">
    <location>
        <begin position="28"/>
        <end position="49"/>
    </location>
</feature>
<proteinExistence type="predicted"/>
<feature type="region of interest" description="Disordered" evidence="1">
    <location>
        <begin position="69"/>
        <end position="92"/>
    </location>
</feature>
<name>A0ABQ6D7C2_9HYPH</name>
<keyword evidence="2" id="KW-0812">Transmembrane</keyword>
<evidence type="ECO:0000256" key="1">
    <source>
        <dbReference type="SAM" id="MobiDB-lite"/>
    </source>
</evidence>